<dbReference type="PANTHER" id="PTHR42748">
    <property type="entry name" value="NITROGEN METABOLITE REPRESSION PROTEIN NMRA FAMILY MEMBER"/>
    <property type="match status" value="1"/>
</dbReference>
<dbReference type="SUPFAM" id="SSF51735">
    <property type="entry name" value="NAD(P)-binding Rossmann-fold domains"/>
    <property type="match status" value="1"/>
</dbReference>
<dbReference type="InterPro" id="IPR036291">
    <property type="entry name" value="NAD(P)-bd_dom_sf"/>
</dbReference>
<dbReference type="PANTHER" id="PTHR42748:SF30">
    <property type="entry name" value="NMRA-LIKE DOMAIN-CONTAINING PROTEIN"/>
    <property type="match status" value="1"/>
</dbReference>
<keyword evidence="7" id="KW-1185">Reference proteome</keyword>
<reference evidence="6" key="1">
    <citation type="submission" date="2023-03" db="EMBL/GenBank/DDBJ databases">
        <title>Massive genome expansion in bonnet fungi (Mycena s.s.) driven by repeated elements and novel gene families across ecological guilds.</title>
        <authorList>
            <consortium name="Lawrence Berkeley National Laboratory"/>
            <person name="Harder C.B."/>
            <person name="Miyauchi S."/>
            <person name="Viragh M."/>
            <person name="Kuo A."/>
            <person name="Thoen E."/>
            <person name="Andreopoulos B."/>
            <person name="Lu D."/>
            <person name="Skrede I."/>
            <person name="Drula E."/>
            <person name="Henrissat B."/>
            <person name="Morin E."/>
            <person name="Kohler A."/>
            <person name="Barry K."/>
            <person name="LaButti K."/>
            <person name="Morin E."/>
            <person name="Salamov A."/>
            <person name="Lipzen A."/>
            <person name="Mereny Z."/>
            <person name="Hegedus B."/>
            <person name="Baldrian P."/>
            <person name="Stursova M."/>
            <person name="Weitz H."/>
            <person name="Taylor A."/>
            <person name="Grigoriev I.V."/>
            <person name="Nagy L.G."/>
            <person name="Martin F."/>
            <person name="Kauserud H."/>
        </authorList>
    </citation>
    <scope>NUCLEOTIDE SEQUENCE</scope>
    <source>
        <strain evidence="6">CBHHK200</strain>
    </source>
</reference>
<sequence length="319" mass="34803">MPITSSVAAPLVLVVGATGNQGGSVIQALAESGRPYRIRGLTRDVTKPAAQRLTNQGVEMVNVSLTVENEGGVKAAFTGANIAFIVTNFWEHMDTKREVAEGKMLVDAALGAGVQLLVWSGLEPVSEISKGKYHEASQFDGKAEITNYARQSGIDLLVVEAGWYGTNHMHNNVAFIPQKEADGSYALRLPVKADTVLPVIDVVRDYGLFVRKGIESPAFGAGTEVLASGEDISLGQMMSQLSQITGKHVSYKQISDEEFMAATKAPPRIALELLHMMKFYEEFGYFNGKDTKPSRQHLTREPKNWADFVRVNDWSSILV</sequence>
<dbReference type="Pfam" id="PF05368">
    <property type="entry name" value="NmrA"/>
    <property type="match status" value="1"/>
</dbReference>
<feature type="domain" description="NmrA-like" evidence="5">
    <location>
        <begin position="11"/>
        <end position="308"/>
    </location>
</feature>
<evidence type="ECO:0000313" key="7">
    <source>
        <dbReference type="Proteomes" id="UP001218188"/>
    </source>
</evidence>
<dbReference type="GO" id="GO:0005634">
    <property type="term" value="C:nucleus"/>
    <property type="evidence" value="ECO:0007669"/>
    <property type="project" value="TreeGrafter"/>
</dbReference>
<name>A0AAD6WTM9_9AGAR</name>
<dbReference type="InterPro" id="IPR051164">
    <property type="entry name" value="NmrA-like_oxidored"/>
</dbReference>
<dbReference type="Gene3D" id="3.90.25.10">
    <property type="entry name" value="UDP-galactose 4-epimerase, domain 1"/>
    <property type="match status" value="1"/>
</dbReference>
<keyword evidence="2" id="KW-0521">NADP</keyword>
<feature type="signal peptide" evidence="4">
    <location>
        <begin position="1"/>
        <end position="19"/>
    </location>
</feature>
<evidence type="ECO:0000256" key="3">
    <source>
        <dbReference type="ARBA" id="ARBA00023002"/>
    </source>
</evidence>
<keyword evidence="4" id="KW-0732">Signal</keyword>
<dbReference type="Gene3D" id="3.40.50.720">
    <property type="entry name" value="NAD(P)-binding Rossmann-like Domain"/>
    <property type="match status" value="1"/>
</dbReference>
<dbReference type="GO" id="GO:0016491">
    <property type="term" value="F:oxidoreductase activity"/>
    <property type="evidence" value="ECO:0007669"/>
    <property type="project" value="UniProtKB-KW"/>
</dbReference>
<comment type="similarity">
    <text evidence="1">Belongs to the NmrA-type oxidoreductase family.</text>
</comment>
<keyword evidence="3" id="KW-0560">Oxidoreductase</keyword>
<proteinExistence type="inferred from homology"/>
<evidence type="ECO:0000313" key="6">
    <source>
        <dbReference type="EMBL" id="KAJ7026708.1"/>
    </source>
</evidence>
<dbReference type="CDD" id="cd05251">
    <property type="entry name" value="NmrA_like_SDR_a"/>
    <property type="match status" value="1"/>
</dbReference>
<evidence type="ECO:0000259" key="5">
    <source>
        <dbReference type="Pfam" id="PF05368"/>
    </source>
</evidence>
<protein>
    <submittedName>
        <fullName evidence="6">NAD(P)-binding protein</fullName>
    </submittedName>
</protein>
<dbReference type="Proteomes" id="UP001218188">
    <property type="component" value="Unassembled WGS sequence"/>
</dbReference>
<evidence type="ECO:0000256" key="4">
    <source>
        <dbReference type="SAM" id="SignalP"/>
    </source>
</evidence>
<dbReference type="AlphaFoldDB" id="A0AAD6WTM9"/>
<organism evidence="6 7">
    <name type="scientific">Mycena alexandri</name>
    <dbReference type="NCBI Taxonomy" id="1745969"/>
    <lineage>
        <taxon>Eukaryota</taxon>
        <taxon>Fungi</taxon>
        <taxon>Dikarya</taxon>
        <taxon>Basidiomycota</taxon>
        <taxon>Agaricomycotina</taxon>
        <taxon>Agaricomycetes</taxon>
        <taxon>Agaricomycetidae</taxon>
        <taxon>Agaricales</taxon>
        <taxon>Marasmiineae</taxon>
        <taxon>Mycenaceae</taxon>
        <taxon>Mycena</taxon>
    </lineage>
</organism>
<comment type="caution">
    <text evidence="6">The sequence shown here is derived from an EMBL/GenBank/DDBJ whole genome shotgun (WGS) entry which is preliminary data.</text>
</comment>
<evidence type="ECO:0000256" key="2">
    <source>
        <dbReference type="ARBA" id="ARBA00022857"/>
    </source>
</evidence>
<gene>
    <name evidence="6" type="ORF">C8F04DRAFT_1008842</name>
</gene>
<accession>A0AAD6WTM9</accession>
<dbReference type="InterPro" id="IPR008030">
    <property type="entry name" value="NmrA-like"/>
</dbReference>
<evidence type="ECO:0000256" key="1">
    <source>
        <dbReference type="ARBA" id="ARBA00006328"/>
    </source>
</evidence>
<dbReference type="EMBL" id="JARJCM010000134">
    <property type="protein sequence ID" value="KAJ7026708.1"/>
    <property type="molecule type" value="Genomic_DNA"/>
</dbReference>
<feature type="chain" id="PRO_5042232348" evidence="4">
    <location>
        <begin position="20"/>
        <end position="319"/>
    </location>
</feature>